<proteinExistence type="predicted"/>
<dbReference type="EMBL" id="HBJA01151946">
    <property type="protein sequence ID" value="CAE0842520.1"/>
    <property type="molecule type" value="Transcribed_RNA"/>
</dbReference>
<dbReference type="AlphaFoldDB" id="A0A7S4GP06"/>
<protein>
    <recommendedName>
        <fullName evidence="3">Chromo domain-containing protein</fullName>
    </recommendedName>
</protein>
<evidence type="ECO:0000313" key="2">
    <source>
        <dbReference type="EMBL" id="CAE0842520.1"/>
    </source>
</evidence>
<gene>
    <name evidence="2" type="ORF">EGYM00163_LOCUS51977</name>
</gene>
<sequence>MSVEGSPLSTKDAEVEVDQEGLPAPKKRKTKLAVKEIKPSDEYARDNFVKVAQRMSPKASMHDILCKWERLEPWEQVTWERSSKLMKTLEKVEQANKRKRKKENAAKQQETEQTESQQVEPRSPKKHGTEDGSLSQAQPDTPSKRSSQESQDAKKKSPRKKAANIRLPPTL</sequence>
<feature type="region of interest" description="Disordered" evidence="1">
    <location>
        <begin position="1"/>
        <end position="33"/>
    </location>
</feature>
<feature type="region of interest" description="Disordered" evidence="1">
    <location>
        <begin position="91"/>
        <end position="171"/>
    </location>
</feature>
<organism evidence="2">
    <name type="scientific">Eutreptiella gymnastica</name>
    <dbReference type="NCBI Taxonomy" id="73025"/>
    <lineage>
        <taxon>Eukaryota</taxon>
        <taxon>Discoba</taxon>
        <taxon>Euglenozoa</taxon>
        <taxon>Euglenida</taxon>
        <taxon>Spirocuta</taxon>
        <taxon>Euglenophyceae</taxon>
        <taxon>Eutreptiales</taxon>
        <taxon>Eutreptiaceae</taxon>
        <taxon>Eutreptiella</taxon>
    </lineage>
</organism>
<feature type="compositionally biased region" description="Polar residues" evidence="1">
    <location>
        <begin position="132"/>
        <end position="141"/>
    </location>
</feature>
<evidence type="ECO:0008006" key="3">
    <source>
        <dbReference type="Google" id="ProtNLM"/>
    </source>
</evidence>
<reference evidence="2" key="1">
    <citation type="submission" date="2021-01" db="EMBL/GenBank/DDBJ databases">
        <authorList>
            <person name="Corre E."/>
            <person name="Pelletier E."/>
            <person name="Niang G."/>
            <person name="Scheremetjew M."/>
            <person name="Finn R."/>
            <person name="Kale V."/>
            <person name="Holt S."/>
            <person name="Cochrane G."/>
            <person name="Meng A."/>
            <person name="Brown T."/>
            <person name="Cohen L."/>
        </authorList>
    </citation>
    <scope>NUCLEOTIDE SEQUENCE</scope>
    <source>
        <strain evidence="2">CCMP1594</strain>
    </source>
</reference>
<evidence type="ECO:0000256" key="1">
    <source>
        <dbReference type="SAM" id="MobiDB-lite"/>
    </source>
</evidence>
<name>A0A7S4GP06_9EUGL</name>
<feature type="compositionally biased region" description="Basic and acidic residues" evidence="1">
    <location>
        <begin position="142"/>
        <end position="155"/>
    </location>
</feature>
<accession>A0A7S4GP06</accession>